<evidence type="ECO:0000313" key="3">
    <source>
        <dbReference type="EMBL" id="VUX46345.1"/>
    </source>
</evidence>
<evidence type="ECO:0000256" key="1">
    <source>
        <dbReference type="ARBA" id="ARBA00022679"/>
    </source>
</evidence>
<dbReference type="AlphaFoldDB" id="A0A564WD11"/>
<dbReference type="EMBL" id="UXAT02000013">
    <property type="protein sequence ID" value="VUX46345.1"/>
    <property type="molecule type" value="Genomic_DNA"/>
</dbReference>
<gene>
    <name evidence="3" type="ORF">DF3PA_200027</name>
</gene>
<dbReference type="GO" id="GO:0009103">
    <property type="term" value="P:lipopolysaccharide biosynthetic process"/>
    <property type="evidence" value="ECO:0007669"/>
    <property type="project" value="TreeGrafter"/>
</dbReference>
<dbReference type="CDD" id="cd03809">
    <property type="entry name" value="GT4_MtfB-like"/>
    <property type="match status" value="1"/>
</dbReference>
<dbReference type="InterPro" id="IPR001296">
    <property type="entry name" value="Glyco_trans_1"/>
</dbReference>
<evidence type="ECO:0000313" key="4">
    <source>
        <dbReference type="Proteomes" id="UP000326641"/>
    </source>
</evidence>
<feature type="domain" description="Glycosyl transferase family 1" evidence="2">
    <location>
        <begin position="200"/>
        <end position="358"/>
    </location>
</feature>
<comment type="caution">
    <text evidence="3">The sequence shown here is derived from an EMBL/GenBank/DDBJ whole genome shotgun (WGS) entry which is preliminary data.</text>
</comment>
<accession>A0A564WD11</accession>
<sequence>MSTGLVIGIDAANLGSGGSRTHLSEVLAALDPYTHGIDRIIVWGAPDTLAMLPKDRPWLEQVAPPELNGGLLRRSLWQRLSLSAAARAAGCHILFVPGGSYAGDFHPVVTMSQNMLPFEARELRRYGWSWHAIKFFLLRLSQSRTFRGADGVIFLTEYAKRVVLRATAPLSGAVAVIPHGVSRRFCATPRRQEPIEAYSNVTPFRILYVSTVDHYKHQWHLVEAVALLHRRNRWPLALDLVGLANPRAKNRLDVTLQTVDPNGSWARYLGPAPYGELKHIYQGADVGVFASSCENMPNIILEMMASGLPIASSNCEPMPEILGDSGVFFDPEDPVDIARSLQLLISAPDLRTQLAQRSYGISKTFTWERCARQTFNFIGEVYRKYGFLGSAS</sequence>
<dbReference type="Proteomes" id="UP000326641">
    <property type="component" value="Unassembled WGS sequence"/>
</dbReference>
<dbReference type="PANTHER" id="PTHR46401:SF2">
    <property type="entry name" value="GLYCOSYLTRANSFERASE WBBK-RELATED"/>
    <property type="match status" value="1"/>
</dbReference>
<name>A0A564WD11_9PROT</name>
<dbReference type="Pfam" id="PF00534">
    <property type="entry name" value="Glycos_transf_1"/>
    <property type="match status" value="1"/>
</dbReference>
<dbReference type="SUPFAM" id="SSF53756">
    <property type="entry name" value="UDP-Glycosyltransferase/glycogen phosphorylase"/>
    <property type="match status" value="1"/>
</dbReference>
<protein>
    <submittedName>
        <fullName evidence="3">Glycosyltransferase</fullName>
    </submittedName>
</protein>
<keyword evidence="4" id="KW-1185">Reference proteome</keyword>
<keyword evidence="1" id="KW-0808">Transferase</keyword>
<dbReference type="Gene3D" id="3.40.50.2000">
    <property type="entry name" value="Glycogen Phosphorylase B"/>
    <property type="match status" value="2"/>
</dbReference>
<evidence type="ECO:0000259" key="2">
    <source>
        <dbReference type="Pfam" id="PF00534"/>
    </source>
</evidence>
<reference evidence="3" key="1">
    <citation type="submission" date="2018-11" db="EMBL/GenBank/DDBJ databases">
        <authorList>
            <person name="Onetto C."/>
        </authorList>
    </citation>
    <scope>NUCLEOTIDE SEQUENCE [LARGE SCALE GENOMIC DNA]</scope>
</reference>
<organism evidence="3 4">
    <name type="scientific">Candidatus Defluviicoccus seviourii</name>
    <dbReference type="NCBI Taxonomy" id="2565273"/>
    <lineage>
        <taxon>Bacteria</taxon>
        <taxon>Pseudomonadati</taxon>
        <taxon>Pseudomonadota</taxon>
        <taxon>Alphaproteobacteria</taxon>
        <taxon>Rhodospirillales</taxon>
        <taxon>Rhodospirillaceae</taxon>
        <taxon>Defluviicoccus</taxon>
    </lineage>
</organism>
<dbReference type="GO" id="GO:0016757">
    <property type="term" value="F:glycosyltransferase activity"/>
    <property type="evidence" value="ECO:0007669"/>
    <property type="project" value="InterPro"/>
</dbReference>
<proteinExistence type="predicted"/>
<dbReference type="PANTHER" id="PTHR46401">
    <property type="entry name" value="GLYCOSYLTRANSFERASE WBBK-RELATED"/>
    <property type="match status" value="1"/>
</dbReference>